<organism evidence="2 3">
    <name type="scientific">Ogataea philodendri</name>
    <dbReference type="NCBI Taxonomy" id="1378263"/>
    <lineage>
        <taxon>Eukaryota</taxon>
        <taxon>Fungi</taxon>
        <taxon>Dikarya</taxon>
        <taxon>Ascomycota</taxon>
        <taxon>Saccharomycotina</taxon>
        <taxon>Pichiomycetes</taxon>
        <taxon>Pichiales</taxon>
        <taxon>Pichiaceae</taxon>
        <taxon>Ogataea</taxon>
    </lineage>
</organism>
<dbReference type="Proteomes" id="UP000769157">
    <property type="component" value="Unassembled WGS sequence"/>
</dbReference>
<feature type="transmembrane region" description="Helical" evidence="1">
    <location>
        <begin position="149"/>
        <end position="173"/>
    </location>
</feature>
<evidence type="ECO:0000313" key="2">
    <source>
        <dbReference type="EMBL" id="KAH3665675.1"/>
    </source>
</evidence>
<protein>
    <submittedName>
        <fullName evidence="2">Uncharacterized protein</fullName>
    </submittedName>
</protein>
<name>A0A9P8T534_9ASCO</name>
<comment type="caution">
    <text evidence="2">The sequence shown here is derived from an EMBL/GenBank/DDBJ whole genome shotgun (WGS) entry which is preliminary data.</text>
</comment>
<keyword evidence="3" id="KW-1185">Reference proteome</keyword>
<reference evidence="2" key="2">
    <citation type="submission" date="2021-01" db="EMBL/GenBank/DDBJ databases">
        <authorList>
            <person name="Schikora-Tamarit M.A."/>
        </authorList>
    </citation>
    <scope>NUCLEOTIDE SEQUENCE</scope>
    <source>
        <strain evidence="2">CBS6075</strain>
    </source>
</reference>
<keyword evidence="1" id="KW-0812">Transmembrane</keyword>
<dbReference type="GeneID" id="70235828"/>
<keyword evidence="1" id="KW-1133">Transmembrane helix</keyword>
<evidence type="ECO:0000313" key="3">
    <source>
        <dbReference type="Proteomes" id="UP000769157"/>
    </source>
</evidence>
<sequence>MPRRGSSPLTLDVVELPPFAAASCQAGIDLSWSLICEIPSMLTSFSFSLLRMSFMDGMEVAGGMLRAETLPFLDSDGAELLSFGGVCSCETVFTPVDRMSNLMSWICFSIDDSSAFKVAFCPSRVLSSVVLMFSISSFRYLSVSSLFRFFSLVLLMISSISCSVSSILLDLAFCSSKNSFWSASNFSSRLSTLWNSWSIDALSCSSRVLEGGRTLGTTYRLIIWYMAYETPAVAVAMIK</sequence>
<reference evidence="2" key="1">
    <citation type="journal article" date="2021" name="Open Biol.">
        <title>Shared evolutionary footprints suggest mitochondrial oxidative damage underlies multiple complex I losses in fungi.</title>
        <authorList>
            <person name="Schikora-Tamarit M.A."/>
            <person name="Marcet-Houben M."/>
            <person name="Nosek J."/>
            <person name="Gabaldon T."/>
        </authorList>
    </citation>
    <scope>NUCLEOTIDE SEQUENCE</scope>
    <source>
        <strain evidence="2">CBS6075</strain>
    </source>
</reference>
<keyword evidence="1" id="KW-0472">Membrane</keyword>
<evidence type="ECO:0000256" key="1">
    <source>
        <dbReference type="SAM" id="Phobius"/>
    </source>
</evidence>
<dbReference type="EMBL" id="JAEUBE010000295">
    <property type="protein sequence ID" value="KAH3665675.1"/>
    <property type="molecule type" value="Genomic_DNA"/>
</dbReference>
<gene>
    <name evidence="2" type="ORF">OGAPHI_003863</name>
</gene>
<proteinExistence type="predicted"/>
<accession>A0A9P8T534</accession>
<dbReference type="AlphaFoldDB" id="A0A9P8T534"/>
<dbReference type="RefSeq" id="XP_046060879.1">
    <property type="nucleotide sequence ID" value="XM_046204879.1"/>
</dbReference>